<evidence type="ECO:0000313" key="3">
    <source>
        <dbReference type="EMBL" id="SVA93050.1"/>
    </source>
</evidence>
<feature type="compositionally biased region" description="Basic and acidic residues" evidence="1">
    <location>
        <begin position="134"/>
        <end position="143"/>
    </location>
</feature>
<feature type="transmembrane region" description="Helical" evidence="2">
    <location>
        <begin position="98"/>
        <end position="120"/>
    </location>
</feature>
<gene>
    <name evidence="3" type="ORF">METZ01_LOCUS145904</name>
</gene>
<evidence type="ECO:0000256" key="2">
    <source>
        <dbReference type="SAM" id="Phobius"/>
    </source>
</evidence>
<keyword evidence="2" id="KW-0812">Transmembrane</keyword>
<feature type="transmembrane region" description="Helical" evidence="2">
    <location>
        <begin position="64"/>
        <end position="86"/>
    </location>
</feature>
<keyword evidence="2" id="KW-0472">Membrane</keyword>
<dbReference type="InterPro" id="IPR036259">
    <property type="entry name" value="MFS_trans_sf"/>
</dbReference>
<evidence type="ECO:0000256" key="1">
    <source>
        <dbReference type="SAM" id="MobiDB-lite"/>
    </source>
</evidence>
<organism evidence="3">
    <name type="scientific">marine metagenome</name>
    <dbReference type="NCBI Taxonomy" id="408172"/>
    <lineage>
        <taxon>unclassified sequences</taxon>
        <taxon>metagenomes</taxon>
        <taxon>ecological metagenomes</taxon>
    </lineage>
</organism>
<sequence>MDYKNPFLMGLCAPLYLAAATVAITNDFLMAVMFILFTLGILGAYVTEFPIFSTLYQNEILHKAAISSLLGMGLGMMIGLAIAGGVETEGTAPISVQAKFMLTWGVMSLPAYPLMVFLVFKVNKRNLEEEHRVREEKKKELRSKGGGPPIMDRDGF</sequence>
<feature type="transmembrane region" description="Helical" evidence="2">
    <location>
        <begin position="7"/>
        <end position="25"/>
    </location>
</feature>
<dbReference type="EMBL" id="UINC01022762">
    <property type="protein sequence ID" value="SVA93050.1"/>
    <property type="molecule type" value="Genomic_DNA"/>
</dbReference>
<name>A0A381ZUY6_9ZZZZ</name>
<dbReference type="SUPFAM" id="SSF103473">
    <property type="entry name" value="MFS general substrate transporter"/>
    <property type="match status" value="1"/>
</dbReference>
<feature type="transmembrane region" description="Helical" evidence="2">
    <location>
        <begin position="31"/>
        <end position="52"/>
    </location>
</feature>
<feature type="region of interest" description="Disordered" evidence="1">
    <location>
        <begin position="134"/>
        <end position="156"/>
    </location>
</feature>
<proteinExistence type="predicted"/>
<protein>
    <submittedName>
        <fullName evidence="3">Uncharacterized protein</fullName>
    </submittedName>
</protein>
<keyword evidence="2" id="KW-1133">Transmembrane helix</keyword>
<accession>A0A381ZUY6</accession>
<reference evidence="3" key="1">
    <citation type="submission" date="2018-05" db="EMBL/GenBank/DDBJ databases">
        <authorList>
            <person name="Lanie J.A."/>
            <person name="Ng W.-L."/>
            <person name="Kazmierczak K.M."/>
            <person name="Andrzejewski T.M."/>
            <person name="Davidsen T.M."/>
            <person name="Wayne K.J."/>
            <person name="Tettelin H."/>
            <person name="Glass J.I."/>
            <person name="Rusch D."/>
            <person name="Podicherti R."/>
            <person name="Tsui H.-C.T."/>
            <person name="Winkler M.E."/>
        </authorList>
    </citation>
    <scope>NUCLEOTIDE SEQUENCE</scope>
</reference>
<dbReference type="AlphaFoldDB" id="A0A381ZUY6"/>